<organism evidence="1 2">
    <name type="scientific">Arthrobacter terrae</name>
    <dbReference type="NCBI Taxonomy" id="2935737"/>
    <lineage>
        <taxon>Bacteria</taxon>
        <taxon>Bacillati</taxon>
        <taxon>Actinomycetota</taxon>
        <taxon>Actinomycetes</taxon>
        <taxon>Micrococcales</taxon>
        <taxon>Micrococcaceae</taxon>
        <taxon>Arthrobacter</taxon>
    </lineage>
</organism>
<evidence type="ECO:0000313" key="2">
    <source>
        <dbReference type="Proteomes" id="UP000655366"/>
    </source>
</evidence>
<evidence type="ECO:0000313" key="1">
    <source>
        <dbReference type="EMBL" id="MBG0739016.1"/>
    </source>
</evidence>
<dbReference type="EMBL" id="JADNYM010000006">
    <property type="protein sequence ID" value="MBG0739016.1"/>
    <property type="molecule type" value="Genomic_DNA"/>
</dbReference>
<reference evidence="1 2" key="1">
    <citation type="submission" date="2020-11" db="EMBL/GenBank/DDBJ databases">
        <title>Arthrobacter antarcticus sp. nov., isolated from Antarctic Soil.</title>
        <authorList>
            <person name="Li J."/>
        </authorList>
    </citation>
    <scope>NUCLEOTIDE SEQUENCE [LARGE SCALE GENOMIC DNA]</scope>
    <source>
        <strain evidence="1 2">Z1-20</strain>
    </source>
</reference>
<sequence length="194" mass="21833">MSPATRPALVTWQRKRRTVNVTIYSDADGIFVAWSDHRFTPAPAEHTGWTGPWHHVTIPGSFPGYWSEDVVEAMNRIAAHPDVTVKWLTAWEEGAPEQLAPVIGLDGAGWEMIQGVEDDDPANGNWWKLAKIRDYVARNRPDKLVWMDDDINFDPASLAWLKSLDIPVLVICPKTAHGLTRDHMAEIEAFIGKQ</sequence>
<name>A0A931G3T1_9MICC</name>
<accession>A0A931G3T1</accession>
<dbReference type="Proteomes" id="UP000655366">
    <property type="component" value="Unassembled WGS sequence"/>
</dbReference>
<gene>
    <name evidence="1" type="ORF">IV500_06305</name>
</gene>
<dbReference type="Pfam" id="PF18143">
    <property type="entry name" value="HAD_SAK_2"/>
    <property type="match status" value="1"/>
</dbReference>
<dbReference type="AlphaFoldDB" id="A0A931G3T1"/>
<protein>
    <submittedName>
        <fullName evidence="1">Uncharacterized protein</fullName>
    </submittedName>
</protein>
<comment type="caution">
    <text evidence="1">The sequence shown here is derived from an EMBL/GenBank/DDBJ whole genome shotgun (WGS) entry which is preliminary data.</text>
</comment>
<keyword evidence="2" id="KW-1185">Reference proteome</keyword>
<proteinExistence type="predicted"/>